<sequence length="74" mass="8142">MVLRGPPGYGFRKSIYEQASGWVGVWVGSLAPYGFVGSGWVQLNGPWGLSSSLPVWGEWVRIWCVVLGHGMNDF</sequence>
<keyword evidence="2" id="KW-1185">Reference proteome</keyword>
<evidence type="ECO:0000313" key="1">
    <source>
        <dbReference type="EMBL" id="TEB28156.1"/>
    </source>
</evidence>
<dbReference type="Proteomes" id="UP000298030">
    <property type="component" value="Unassembled WGS sequence"/>
</dbReference>
<evidence type="ECO:0000313" key="2">
    <source>
        <dbReference type="Proteomes" id="UP000298030"/>
    </source>
</evidence>
<dbReference type="EMBL" id="QPFP01000034">
    <property type="protein sequence ID" value="TEB28156.1"/>
    <property type="molecule type" value="Genomic_DNA"/>
</dbReference>
<accession>A0A4Y7T1X5</accession>
<dbReference type="AlphaFoldDB" id="A0A4Y7T1X5"/>
<protein>
    <submittedName>
        <fullName evidence="1">Uncharacterized protein</fullName>
    </submittedName>
</protein>
<reference evidence="1 2" key="1">
    <citation type="journal article" date="2019" name="Nat. Ecol. Evol.">
        <title>Megaphylogeny resolves global patterns of mushroom evolution.</title>
        <authorList>
            <person name="Varga T."/>
            <person name="Krizsan K."/>
            <person name="Foldi C."/>
            <person name="Dima B."/>
            <person name="Sanchez-Garcia M."/>
            <person name="Sanchez-Ramirez S."/>
            <person name="Szollosi G.J."/>
            <person name="Szarkandi J.G."/>
            <person name="Papp V."/>
            <person name="Albert L."/>
            <person name="Andreopoulos W."/>
            <person name="Angelini C."/>
            <person name="Antonin V."/>
            <person name="Barry K.W."/>
            <person name="Bougher N.L."/>
            <person name="Buchanan P."/>
            <person name="Buyck B."/>
            <person name="Bense V."/>
            <person name="Catcheside P."/>
            <person name="Chovatia M."/>
            <person name="Cooper J."/>
            <person name="Damon W."/>
            <person name="Desjardin D."/>
            <person name="Finy P."/>
            <person name="Geml J."/>
            <person name="Haridas S."/>
            <person name="Hughes K."/>
            <person name="Justo A."/>
            <person name="Karasinski D."/>
            <person name="Kautmanova I."/>
            <person name="Kiss B."/>
            <person name="Kocsube S."/>
            <person name="Kotiranta H."/>
            <person name="LaButti K.M."/>
            <person name="Lechner B.E."/>
            <person name="Liimatainen K."/>
            <person name="Lipzen A."/>
            <person name="Lukacs Z."/>
            <person name="Mihaltcheva S."/>
            <person name="Morgado L.N."/>
            <person name="Niskanen T."/>
            <person name="Noordeloos M.E."/>
            <person name="Ohm R.A."/>
            <person name="Ortiz-Santana B."/>
            <person name="Ovrebo C."/>
            <person name="Racz N."/>
            <person name="Riley R."/>
            <person name="Savchenko A."/>
            <person name="Shiryaev A."/>
            <person name="Soop K."/>
            <person name="Spirin V."/>
            <person name="Szebenyi C."/>
            <person name="Tomsovsky M."/>
            <person name="Tulloss R.E."/>
            <person name="Uehling J."/>
            <person name="Grigoriev I.V."/>
            <person name="Vagvolgyi C."/>
            <person name="Papp T."/>
            <person name="Martin F.M."/>
            <person name="Miettinen O."/>
            <person name="Hibbett D.S."/>
            <person name="Nagy L.G."/>
        </authorList>
    </citation>
    <scope>NUCLEOTIDE SEQUENCE [LARGE SCALE GENOMIC DNA]</scope>
    <source>
        <strain evidence="1 2">FP101781</strain>
    </source>
</reference>
<proteinExistence type="predicted"/>
<organism evidence="1 2">
    <name type="scientific">Coprinellus micaceus</name>
    <name type="common">Glistening ink-cap mushroom</name>
    <name type="synonym">Coprinus micaceus</name>
    <dbReference type="NCBI Taxonomy" id="71717"/>
    <lineage>
        <taxon>Eukaryota</taxon>
        <taxon>Fungi</taxon>
        <taxon>Dikarya</taxon>
        <taxon>Basidiomycota</taxon>
        <taxon>Agaricomycotina</taxon>
        <taxon>Agaricomycetes</taxon>
        <taxon>Agaricomycetidae</taxon>
        <taxon>Agaricales</taxon>
        <taxon>Agaricineae</taxon>
        <taxon>Psathyrellaceae</taxon>
        <taxon>Coprinellus</taxon>
    </lineage>
</organism>
<name>A0A4Y7T1X5_COPMI</name>
<gene>
    <name evidence="1" type="ORF">FA13DRAFT_815115</name>
</gene>
<comment type="caution">
    <text evidence="1">The sequence shown here is derived from an EMBL/GenBank/DDBJ whole genome shotgun (WGS) entry which is preliminary data.</text>
</comment>